<dbReference type="InterPro" id="IPR014858">
    <property type="entry name" value="BrxB"/>
</dbReference>
<evidence type="ECO:0000313" key="2">
    <source>
        <dbReference type="Proteomes" id="UP000186535"/>
    </source>
</evidence>
<evidence type="ECO:0000313" key="1">
    <source>
        <dbReference type="EMBL" id="OKA33833.1"/>
    </source>
</evidence>
<dbReference type="AlphaFoldDB" id="A0A1Q4L6S4"/>
<sequence length="185" mass="21553">MVKEMEIIQKKLDRFFKEIQKEDFLKMRGLGNEVPYFVFDYNPEYELMVRNSVKYFADKMQVNVKVLNLFDMIIDLFEDIGGIEGLKQFEEEQGTEELFEAILPTLEEEQLVERIGEEATDAQMVFVTGVGSVFQLVSTHELLNQLHARVTNTPIIIFYPGKYTGQGLSLFNRFESNGYYRAFSI</sequence>
<evidence type="ECO:0008006" key="3">
    <source>
        <dbReference type="Google" id="ProtNLM"/>
    </source>
</evidence>
<proteinExistence type="predicted"/>
<dbReference type="EMBL" id="MPON01000011">
    <property type="protein sequence ID" value="OKA33833.1"/>
    <property type="molecule type" value="Genomic_DNA"/>
</dbReference>
<accession>A0A1Q4L6S4</accession>
<comment type="caution">
    <text evidence="1">The sequence shown here is derived from an EMBL/GenBank/DDBJ whole genome shotgun (WGS) entry which is preliminary data.</text>
</comment>
<gene>
    <name evidence="1" type="ORF">BJR07_25685</name>
</gene>
<dbReference type="Pfam" id="PF08747">
    <property type="entry name" value="BrxB"/>
    <property type="match status" value="1"/>
</dbReference>
<reference evidence="1 2" key="1">
    <citation type="submission" date="2016-11" db="EMBL/GenBank/DDBJ databases">
        <title>Identification of Bacillus cereus isolated from egg-white.</title>
        <authorList>
            <person name="Soni A."/>
            <person name="Oey I."/>
            <person name="Silcock P."/>
            <person name="Bremer P."/>
        </authorList>
    </citation>
    <scope>NUCLEOTIDE SEQUENCE [LARGE SCALE GENOMIC DNA]</scope>
    <source>
        <strain evidence="1 2">NZAS03</strain>
    </source>
</reference>
<organism evidence="1 2">
    <name type="scientific">Bacillus cereus</name>
    <dbReference type="NCBI Taxonomy" id="1396"/>
    <lineage>
        <taxon>Bacteria</taxon>
        <taxon>Bacillati</taxon>
        <taxon>Bacillota</taxon>
        <taxon>Bacilli</taxon>
        <taxon>Bacillales</taxon>
        <taxon>Bacillaceae</taxon>
        <taxon>Bacillus</taxon>
        <taxon>Bacillus cereus group</taxon>
    </lineage>
</organism>
<protein>
    <recommendedName>
        <fullName evidence="3">DUF1788 domain-containing protein</fullName>
    </recommendedName>
</protein>
<name>A0A1Q4L6S4_BACCE</name>
<dbReference type="Proteomes" id="UP000186535">
    <property type="component" value="Unassembled WGS sequence"/>
</dbReference>